<organism evidence="6 7">
    <name type="scientific">Leptomonas seymouri</name>
    <dbReference type="NCBI Taxonomy" id="5684"/>
    <lineage>
        <taxon>Eukaryota</taxon>
        <taxon>Discoba</taxon>
        <taxon>Euglenozoa</taxon>
        <taxon>Kinetoplastea</taxon>
        <taxon>Metakinetoplastina</taxon>
        <taxon>Trypanosomatida</taxon>
        <taxon>Trypanosomatidae</taxon>
        <taxon>Leishmaniinae</taxon>
        <taxon>Leptomonas</taxon>
    </lineage>
</organism>
<evidence type="ECO:0000256" key="4">
    <source>
        <dbReference type="ARBA" id="ARBA00038168"/>
    </source>
</evidence>
<sequence>MFPLLDKVLSLSGFTKNWPLFSEEEVRVHNSRRSLWIVSGNSVYDVTAVLTSHPGGEAAMLRRGGGAKDCEADYTFHSRYARREWDARKVGEVTPVVAAKLFPSRHAVQATDGRVEGSHQGSASTVAGSSLAHVAFHEESHTRTVDTYASTTVTPDQAYRGAEYDLCLQQVS</sequence>
<evidence type="ECO:0000259" key="5">
    <source>
        <dbReference type="PROSITE" id="PS50255"/>
    </source>
</evidence>
<dbReference type="PANTHER" id="PTHR19359">
    <property type="entry name" value="CYTOCHROME B5"/>
    <property type="match status" value="1"/>
</dbReference>
<comment type="similarity">
    <text evidence="4">Belongs to the cytochrome b5 family.</text>
</comment>
<dbReference type="InterPro" id="IPR036400">
    <property type="entry name" value="Cyt_B5-like_heme/steroid_sf"/>
</dbReference>
<name>A0A0N1IMH0_LEPSE</name>
<dbReference type="GO" id="GO:0016020">
    <property type="term" value="C:membrane"/>
    <property type="evidence" value="ECO:0007669"/>
    <property type="project" value="TreeGrafter"/>
</dbReference>
<dbReference type="InterPro" id="IPR001199">
    <property type="entry name" value="Cyt_B5-like_heme/steroid-bd"/>
</dbReference>
<protein>
    <recommendedName>
        <fullName evidence="5">Cytochrome b5 heme-binding domain-containing protein</fullName>
    </recommendedName>
</protein>
<dbReference type="Proteomes" id="UP000038009">
    <property type="component" value="Unassembled WGS sequence"/>
</dbReference>
<gene>
    <name evidence="6" type="ORF">ABL78_1076</name>
</gene>
<comment type="caution">
    <text evidence="6">The sequence shown here is derived from an EMBL/GenBank/DDBJ whole genome shotgun (WGS) entry which is preliminary data.</text>
</comment>
<dbReference type="SUPFAM" id="SSF55856">
    <property type="entry name" value="Cytochrome b5-like heme/steroid binding domain"/>
    <property type="match status" value="1"/>
</dbReference>
<dbReference type="EMBL" id="LJSK01000016">
    <property type="protein sequence ID" value="KPI89813.1"/>
    <property type="molecule type" value="Genomic_DNA"/>
</dbReference>
<dbReference type="VEuPathDB" id="TriTrypDB:Lsey_0016_0300"/>
<reference evidence="6 7" key="1">
    <citation type="journal article" date="2015" name="PLoS Pathog.">
        <title>Leptomonas seymouri: Adaptations to the Dixenous Life Cycle Analyzed by Genome Sequencing, Transcriptome Profiling and Co-infection with Leishmania donovani.</title>
        <authorList>
            <person name="Kraeva N."/>
            <person name="Butenko A."/>
            <person name="Hlavacova J."/>
            <person name="Kostygov A."/>
            <person name="Myskova J."/>
            <person name="Grybchuk D."/>
            <person name="Lestinova T."/>
            <person name="Votypka J."/>
            <person name="Volf P."/>
            <person name="Opperdoes F."/>
            <person name="Flegontov P."/>
            <person name="Lukes J."/>
            <person name="Yurchenko V."/>
        </authorList>
    </citation>
    <scope>NUCLEOTIDE SEQUENCE [LARGE SCALE GENOMIC DNA]</scope>
    <source>
        <strain evidence="6 7">ATCC 30220</strain>
    </source>
</reference>
<accession>A0A0N1IMH0</accession>
<evidence type="ECO:0000256" key="1">
    <source>
        <dbReference type="ARBA" id="ARBA00022617"/>
    </source>
</evidence>
<evidence type="ECO:0000256" key="3">
    <source>
        <dbReference type="ARBA" id="ARBA00023004"/>
    </source>
</evidence>
<dbReference type="OrthoDB" id="10051395at2759"/>
<dbReference type="SMART" id="SM01117">
    <property type="entry name" value="Cyt-b5"/>
    <property type="match status" value="1"/>
</dbReference>
<dbReference type="GO" id="GO:0046872">
    <property type="term" value="F:metal ion binding"/>
    <property type="evidence" value="ECO:0007669"/>
    <property type="project" value="UniProtKB-KW"/>
</dbReference>
<evidence type="ECO:0000313" key="7">
    <source>
        <dbReference type="Proteomes" id="UP000038009"/>
    </source>
</evidence>
<dbReference type="InterPro" id="IPR050668">
    <property type="entry name" value="Cytochrome_b5"/>
</dbReference>
<dbReference type="AlphaFoldDB" id="A0A0N1IMH0"/>
<dbReference type="GO" id="GO:0020037">
    <property type="term" value="F:heme binding"/>
    <property type="evidence" value="ECO:0007669"/>
    <property type="project" value="TreeGrafter"/>
</dbReference>
<dbReference type="OMA" id="GAHEENT"/>
<evidence type="ECO:0000313" key="6">
    <source>
        <dbReference type="EMBL" id="KPI89813.1"/>
    </source>
</evidence>
<keyword evidence="7" id="KW-1185">Reference proteome</keyword>
<dbReference type="FunFam" id="3.10.120.10:FF:000007">
    <property type="entry name" value="Sulfite oxidase, mitochondrial"/>
    <property type="match status" value="1"/>
</dbReference>
<keyword evidence="1" id="KW-0349">Heme</keyword>
<evidence type="ECO:0000256" key="2">
    <source>
        <dbReference type="ARBA" id="ARBA00022723"/>
    </source>
</evidence>
<dbReference type="Pfam" id="PF00173">
    <property type="entry name" value="Cyt-b5"/>
    <property type="match status" value="1"/>
</dbReference>
<keyword evidence="2" id="KW-0479">Metal-binding</keyword>
<dbReference type="PROSITE" id="PS50255">
    <property type="entry name" value="CYTOCHROME_B5_2"/>
    <property type="match status" value="1"/>
</dbReference>
<dbReference type="PANTHER" id="PTHR19359:SF146">
    <property type="entry name" value="B5, PUTATIVE-RELATED"/>
    <property type="match status" value="1"/>
</dbReference>
<keyword evidence="3" id="KW-0408">Iron</keyword>
<feature type="domain" description="Cytochrome b5 heme-binding" evidence="5">
    <location>
        <begin position="18"/>
        <end position="94"/>
    </location>
</feature>
<proteinExistence type="inferred from homology"/>
<dbReference type="Gene3D" id="3.10.120.10">
    <property type="entry name" value="Cytochrome b5-like heme/steroid binding domain"/>
    <property type="match status" value="1"/>
</dbReference>